<keyword evidence="4 5" id="KW-0408">Iron</keyword>
<organism evidence="7 8">
    <name type="scientific">Linum trigynum</name>
    <dbReference type="NCBI Taxonomy" id="586398"/>
    <lineage>
        <taxon>Eukaryota</taxon>
        <taxon>Viridiplantae</taxon>
        <taxon>Streptophyta</taxon>
        <taxon>Embryophyta</taxon>
        <taxon>Tracheophyta</taxon>
        <taxon>Spermatophyta</taxon>
        <taxon>Magnoliopsida</taxon>
        <taxon>eudicotyledons</taxon>
        <taxon>Gunneridae</taxon>
        <taxon>Pentapetalae</taxon>
        <taxon>rosids</taxon>
        <taxon>fabids</taxon>
        <taxon>Malpighiales</taxon>
        <taxon>Linaceae</taxon>
        <taxon>Linum</taxon>
    </lineage>
</organism>
<dbReference type="Pfam" id="PF03171">
    <property type="entry name" value="2OG-FeII_Oxy"/>
    <property type="match status" value="1"/>
</dbReference>
<evidence type="ECO:0000256" key="1">
    <source>
        <dbReference type="ARBA" id="ARBA00008056"/>
    </source>
</evidence>
<dbReference type="GO" id="GO:0016491">
    <property type="term" value="F:oxidoreductase activity"/>
    <property type="evidence" value="ECO:0007669"/>
    <property type="project" value="UniProtKB-KW"/>
</dbReference>
<dbReference type="InterPro" id="IPR044861">
    <property type="entry name" value="IPNS-like_FE2OG_OXY"/>
</dbReference>
<dbReference type="AlphaFoldDB" id="A0AAV2D1T5"/>
<accession>A0AAV2D1T5</accession>
<evidence type="ECO:0000256" key="2">
    <source>
        <dbReference type="ARBA" id="ARBA00022723"/>
    </source>
</evidence>
<dbReference type="EMBL" id="OZ034814">
    <property type="protein sequence ID" value="CAL1363002.1"/>
    <property type="molecule type" value="Genomic_DNA"/>
</dbReference>
<evidence type="ECO:0000259" key="6">
    <source>
        <dbReference type="PROSITE" id="PS51471"/>
    </source>
</evidence>
<evidence type="ECO:0000256" key="3">
    <source>
        <dbReference type="ARBA" id="ARBA00022896"/>
    </source>
</evidence>
<keyword evidence="8" id="KW-1185">Reference proteome</keyword>
<dbReference type="PANTHER" id="PTHR47991">
    <property type="entry name" value="OXOGLUTARATE/IRON-DEPENDENT DIOXYGENASE"/>
    <property type="match status" value="1"/>
</dbReference>
<evidence type="ECO:0000313" key="8">
    <source>
        <dbReference type="Proteomes" id="UP001497516"/>
    </source>
</evidence>
<keyword evidence="5" id="KW-0560">Oxidoreductase</keyword>
<dbReference type="PROSITE" id="PS51471">
    <property type="entry name" value="FE2OG_OXY"/>
    <property type="match status" value="1"/>
</dbReference>
<dbReference type="InterPro" id="IPR026992">
    <property type="entry name" value="DIOX_N"/>
</dbReference>
<dbReference type="InterPro" id="IPR027443">
    <property type="entry name" value="IPNS-like_sf"/>
</dbReference>
<dbReference type="InterPro" id="IPR050295">
    <property type="entry name" value="Plant_2OG-oxidoreductases"/>
</dbReference>
<evidence type="ECO:0000256" key="5">
    <source>
        <dbReference type="RuleBase" id="RU003682"/>
    </source>
</evidence>
<proteinExistence type="inferred from homology"/>
<feature type="domain" description="Fe2OG dioxygenase" evidence="6">
    <location>
        <begin position="190"/>
        <end position="290"/>
    </location>
</feature>
<keyword evidence="3" id="KW-0847">Vitamin C</keyword>
<dbReference type="GO" id="GO:0031418">
    <property type="term" value="F:L-ascorbic acid binding"/>
    <property type="evidence" value="ECO:0007669"/>
    <property type="project" value="UniProtKB-KW"/>
</dbReference>
<protein>
    <recommendedName>
        <fullName evidence="6">Fe2OG dioxygenase domain-containing protein</fullName>
    </recommendedName>
</protein>
<dbReference type="GO" id="GO:0046872">
    <property type="term" value="F:metal ion binding"/>
    <property type="evidence" value="ECO:0007669"/>
    <property type="project" value="UniProtKB-KW"/>
</dbReference>
<dbReference type="InterPro" id="IPR005123">
    <property type="entry name" value="Oxoglu/Fe-dep_dioxygenase_dom"/>
</dbReference>
<reference evidence="7 8" key="1">
    <citation type="submission" date="2024-04" db="EMBL/GenBank/DDBJ databases">
        <authorList>
            <person name="Fracassetti M."/>
        </authorList>
    </citation>
    <scope>NUCLEOTIDE SEQUENCE [LARGE SCALE GENOMIC DNA]</scope>
</reference>
<name>A0AAV2D1T5_9ROSI</name>
<keyword evidence="2 5" id="KW-0479">Metal-binding</keyword>
<sequence>MVLTIPSSLVVPFSHRISSNGATPIDSSSPAEIMAVDEEIPTIDYFALFSADPSQCSTAMERLSIACEHYGFFNLVNHGIADGVMEGALRGVSDFVGQTAVEEKSKYREAHPGAKILWDSNCHAGENREYLKVVARPQFHCPPNPPSFREALGEYQTKFHDVKLGLARAMSLNLGQEVSYIENAFSLESGLDVAAMNFYPPNLNSKGTIRLADHTDPGFIISLVQNLDGGLQILTHQGKWVNVHIPPNAILIQVGEHLEVLTNGKYKSRIHHVTGNYKAKRVTLVTLHGPSADKFVAPAQEFVDDSHPLAYRGMTYSDGLKSNDNHEIEVQSCIAQHRILLPY</sequence>
<dbReference type="SUPFAM" id="SSF51197">
    <property type="entry name" value="Clavaminate synthase-like"/>
    <property type="match status" value="1"/>
</dbReference>
<gene>
    <name evidence="7" type="ORF">LTRI10_LOCUS9724</name>
</gene>
<evidence type="ECO:0000313" key="7">
    <source>
        <dbReference type="EMBL" id="CAL1363002.1"/>
    </source>
</evidence>
<dbReference type="Gene3D" id="2.60.120.330">
    <property type="entry name" value="B-lactam Antibiotic, Isopenicillin N Synthase, Chain"/>
    <property type="match status" value="1"/>
</dbReference>
<dbReference type="Pfam" id="PF14226">
    <property type="entry name" value="DIOX_N"/>
    <property type="match status" value="1"/>
</dbReference>
<evidence type="ECO:0000256" key="4">
    <source>
        <dbReference type="ARBA" id="ARBA00023004"/>
    </source>
</evidence>
<comment type="similarity">
    <text evidence="1 5">Belongs to the iron/ascorbate-dependent oxidoreductase family.</text>
</comment>
<dbReference type="Proteomes" id="UP001497516">
    <property type="component" value="Chromosome 10"/>
</dbReference>